<sequence length="155" mass="16208">MRKLTVSLATLGIAALGIAVPVTAHAGPGCNANWNAHGRDGDVRAWDGTDCGGTLLGVTAGSDPSWGDNLGPFQGSDANTASSVMNSGFVGGKDVVAFYYLDQYNDTAYGCLLPGEKYVDDLSRDHFTNNRTMNNNIQSHTWVTSSACAPGSFIS</sequence>
<name>A0A117PFV7_9ACTN</name>
<gene>
    <name evidence="3" type="ORF">AQJ54_17290</name>
    <name evidence="2" type="ORF">DWG14_02046</name>
</gene>
<reference evidence="3 4" key="1">
    <citation type="submission" date="2015-10" db="EMBL/GenBank/DDBJ databases">
        <title>Draft genome sequence of Streptomyces griseorubiginosus DSM 40469, type strain for the species Streptomyces griseorubiginosus.</title>
        <authorList>
            <person name="Ruckert C."/>
            <person name="Winkler A."/>
            <person name="Kalinowski J."/>
            <person name="Kampfer P."/>
            <person name="Glaeser S."/>
        </authorList>
    </citation>
    <scope>NUCLEOTIDE SEQUENCE [LARGE SCALE GENOMIC DNA]</scope>
    <source>
        <strain evidence="3 4">DSM 40469</strain>
    </source>
</reference>
<evidence type="ECO:0000256" key="1">
    <source>
        <dbReference type="SAM" id="SignalP"/>
    </source>
</evidence>
<dbReference type="EMBL" id="LMWV01000015">
    <property type="protein sequence ID" value="KUN66126.1"/>
    <property type="molecule type" value="Genomic_DNA"/>
</dbReference>
<organism evidence="3 4">
    <name type="scientific">Streptomyces griseorubiginosus</name>
    <dbReference type="NCBI Taxonomy" id="67304"/>
    <lineage>
        <taxon>Bacteria</taxon>
        <taxon>Bacillati</taxon>
        <taxon>Actinomycetota</taxon>
        <taxon>Actinomycetes</taxon>
        <taxon>Kitasatosporales</taxon>
        <taxon>Streptomycetaceae</taxon>
        <taxon>Streptomyces</taxon>
    </lineage>
</organism>
<evidence type="ECO:0008006" key="6">
    <source>
        <dbReference type="Google" id="ProtNLM"/>
    </source>
</evidence>
<reference evidence="2 5" key="2">
    <citation type="submission" date="2018-09" db="EMBL/GenBank/DDBJ databases">
        <title>Production of Trimethoprim by Streptomyces sp. 3E-1.</title>
        <authorList>
            <person name="Kang H.J."/>
            <person name="Kim S.B."/>
        </authorList>
    </citation>
    <scope>NUCLEOTIDE SEQUENCE [LARGE SCALE GENOMIC DNA]</scope>
    <source>
        <strain evidence="2 5">3E-1</strain>
    </source>
</reference>
<dbReference type="GeneID" id="91280993"/>
<dbReference type="RefSeq" id="WP_062021945.1">
    <property type="nucleotide sequence ID" value="NZ_CP032427.1"/>
</dbReference>
<dbReference type="EMBL" id="CP032427">
    <property type="protein sequence ID" value="AYC37827.1"/>
    <property type="molecule type" value="Genomic_DNA"/>
</dbReference>
<evidence type="ECO:0000313" key="3">
    <source>
        <dbReference type="EMBL" id="KUN66126.1"/>
    </source>
</evidence>
<dbReference type="KEGG" id="sge:DWG14_02046"/>
<accession>A0A117PFV7</accession>
<dbReference type="AlphaFoldDB" id="A0A117PFV7"/>
<dbReference type="Proteomes" id="UP000265765">
    <property type="component" value="Chromosome"/>
</dbReference>
<dbReference type="OrthoDB" id="4331642at2"/>
<feature type="chain" id="PRO_5041862819" description="Peptidase inhibitor family I36" evidence="1">
    <location>
        <begin position="27"/>
        <end position="155"/>
    </location>
</feature>
<evidence type="ECO:0000313" key="2">
    <source>
        <dbReference type="EMBL" id="AYC37827.1"/>
    </source>
</evidence>
<dbReference type="Proteomes" id="UP000054375">
    <property type="component" value="Unassembled WGS sequence"/>
</dbReference>
<keyword evidence="1" id="KW-0732">Signal</keyword>
<keyword evidence="4" id="KW-1185">Reference proteome</keyword>
<evidence type="ECO:0000313" key="5">
    <source>
        <dbReference type="Proteomes" id="UP000265765"/>
    </source>
</evidence>
<feature type="signal peptide" evidence="1">
    <location>
        <begin position="1"/>
        <end position="26"/>
    </location>
</feature>
<evidence type="ECO:0000313" key="4">
    <source>
        <dbReference type="Proteomes" id="UP000054375"/>
    </source>
</evidence>
<proteinExistence type="predicted"/>
<accession>A0A101S2K1</accession>
<protein>
    <recommendedName>
        <fullName evidence="6">Peptidase inhibitor family I36</fullName>
    </recommendedName>
</protein>